<dbReference type="PRINTS" id="PR00502">
    <property type="entry name" value="NUDIXFAMILY"/>
</dbReference>
<dbReference type="PROSITE" id="PS51462">
    <property type="entry name" value="NUDIX"/>
    <property type="match status" value="1"/>
</dbReference>
<dbReference type="Proteomes" id="UP000013165">
    <property type="component" value="Unassembled WGS sequence"/>
</dbReference>
<keyword evidence="5" id="KW-0460">Magnesium</keyword>
<dbReference type="Gene3D" id="3.90.79.10">
    <property type="entry name" value="Nucleoside Triphosphate Pyrophosphohydrolase"/>
    <property type="match status" value="1"/>
</dbReference>
<dbReference type="EMBL" id="APLQ01000010">
    <property type="protein sequence ID" value="ENO16659.1"/>
    <property type="molecule type" value="Genomic_DNA"/>
</dbReference>
<dbReference type="SUPFAM" id="SSF55811">
    <property type="entry name" value="Nudix"/>
    <property type="match status" value="1"/>
</dbReference>
<evidence type="ECO:0000259" key="8">
    <source>
        <dbReference type="PROSITE" id="PS51462"/>
    </source>
</evidence>
<comment type="similarity">
    <text evidence="7">Belongs to the Nudix hydrolase family.</text>
</comment>
<dbReference type="STRING" id="626887.J057_03095"/>
<dbReference type="OrthoDB" id="9791656at2"/>
<dbReference type="GO" id="GO:0016787">
    <property type="term" value="F:hydrolase activity"/>
    <property type="evidence" value="ECO:0007669"/>
    <property type="project" value="UniProtKB-KW"/>
</dbReference>
<feature type="domain" description="Nudix hydrolase" evidence="8">
    <location>
        <begin position="136"/>
        <end position="260"/>
    </location>
</feature>
<dbReference type="InterPro" id="IPR049734">
    <property type="entry name" value="NudC-like_C"/>
</dbReference>
<protein>
    <recommendedName>
        <fullName evidence="2">NAD(+) diphosphatase</fullName>
        <ecNumber evidence="2">3.6.1.22</ecNumber>
    </recommendedName>
</protein>
<reference evidence="9 10" key="1">
    <citation type="journal article" date="2013" name="Genome Announc.">
        <title>Genome Sequence of the Polycyclic Aromatic Hydrocarbon-Degrading Bacterium Strain Marinobacter nanhaiticus D15-8WT.</title>
        <authorList>
            <person name="Cui Z."/>
            <person name="Gao W."/>
            <person name="Li Q."/>
            <person name="Xu G."/>
            <person name="Zheng L."/>
        </authorList>
    </citation>
    <scope>NUCLEOTIDE SEQUENCE [LARGE SCALE GENOMIC DNA]</scope>
    <source>
        <strain evidence="9 10">D15-8W</strain>
    </source>
</reference>
<sequence length="265" mass="29415">MSGWVPGWSEEPPRAGDGLVLARGSKIVTSSGGWLHEALAPEADVVADDPAIFLGHLEGRRIFVARAQEPAEEQVLALRDALLGSDPLQAGVLNTASQVLQWQIDHRYCGRCGSVTRMHARERAKWCETCEIPFYPRLAPCVIVLIRDGDKLFLARSSRHKHGFYSLIAGFIEPGESAEEAVQREVFEETGLYVQNIRYHASQPWPFPHQLMLGYYADFAGGELRLQEDELAAADWFAPDALPPYPPENTIAGRLINQALAEIRS</sequence>
<evidence type="ECO:0000313" key="9">
    <source>
        <dbReference type="EMBL" id="ENO16659.1"/>
    </source>
</evidence>
<dbReference type="InterPro" id="IPR020476">
    <property type="entry name" value="Nudix_hydrolase"/>
</dbReference>
<gene>
    <name evidence="9" type="ORF">J057_03095</name>
</gene>
<evidence type="ECO:0000256" key="3">
    <source>
        <dbReference type="ARBA" id="ARBA00022723"/>
    </source>
</evidence>
<evidence type="ECO:0000256" key="5">
    <source>
        <dbReference type="ARBA" id="ARBA00022842"/>
    </source>
</evidence>
<proteinExistence type="inferred from homology"/>
<accession>N6W8U1</accession>
<evidence type="ECO:0000256" key="4">
    <source>
        <dbReference type="ARBA" id="ARBA00022801"/>
    </source>
</evidence>
<dbReference type="InterPro" id="IPR000086">
    <property type="entry name" value="NUDIX_hydrolase_dom"/>
</dbReference>
<dbReference type="RefSeq" id="WP_004583169.1">
    <property type="nucleotide sequence ID" value="NZ_AP028878.1"/>
</dbReference>
<dbReference type="Pfam" id="PF00293">
    <property type="entry name" value="NUDIX"/>
    <property type="match status" value="1"/>
</dbReference>
<dbReference type="PROSITE" id="PS00893">
    <property type="entry name" value="NUDIX_BOX"/>
    <property type="match status" value="1"/>
</dbReference>
<keyword evidence="10" id="KW-1185">Reference proteome</keyword>
<dbReference type="PANTHER" id="PTHR11383:SF3">
    <property type="entry name" value="NAD(P)H PYROPHOSPHATASE NUDT13, MITOCHONDRIAL"/>
    <property type="match status" value="1"/>
</dbReference>
<dbReference type="InterPro" id="IPR015797">
    <property type="entry name" value="NUDIX_hydrolase-like_dom_sf"/>
</dbReference>
<name>N6W8U1_9GAMM</name>
<dbReference type="Pfam" id="PF09297">
    <property type="entry name" value="Zn_ribbon_NUD"/>
    <property type="match status" value="1"/>
</dbReference>
<evidence type="ECO:0000256" key="1">
    <source>
        <dbReference type="ARBA" id="ARBA00001946"/>
    </source>
</evidence>
<dbReference type="Gene3D" id="3.90.79.20">
    <property type="match status" value="1"/>
</dbReference>
<dbReference type="InterPro" id="IPR020084">
    <property type="entry name" value="NUDIX_hydrolase_CS"/>
</dbReference>
<organism evidence="9 10">
    <name type="scientific">Marinobacter nanhaiticus D15-8W</name>
    <dbReference type="NCBI Taxonomy" id="626887"/>
    <lineage>
        <taxon>Bacteria</taxon>
        <taxon>Pseudomonadati</taxon>
        <taxon>Pseudomonadota</taxon>
        <taxon>Gammaproteobacteria</taxon>
        <taxon>Pseudomonadales</taxon>
        <taxon>Marinobacteraceae</taxon>
        <taxon>Marinobacter</taxon>
    </lineage>
</organism>
<comment type="cofactor">
    <cofactor evidence="1">
        <name>Mg(2+)</name>
        <dbReference type="ChEBI" id="CHEBI:18420"/>
    </cofactor>
</comment>
<dbReference type="GO" id="GO:0046872">
    <property type="term" value="F:metal ion binding"/>
    <property type="evidence" value="ECO:0007669"/>
    <property type="project" value="UniProtKB-KW"/>
</dbReference>
<dbReference type="EC" id="3.6.1.22" evidence="2"/>
<dbReference type="PATRIC" id="fig|626887.3.peg.600"/>
<dbReference type="AlphaFoldDB" id="N6W8U1"/>
<dbReference type="CDD" id="cd03429">
    <property type="entry name" value="NUDIX_NADH_pyrophosphatase_Nudt13"/>
    <property type="match status" value="1"/>
</dbReference>
<dbReference type="HOGENOM" id="CLU_037162_0_1_6"/>
<evidence type="ECO:0000256" key="6">
    <source>
        <dbReference type="ARBA" id="ARBA00023027"/>
    </source>
</evidence>
<evidence type="ECO:0000256" key="7">
    <source>
        <dbReference type="RuleBase" id="RU003476"/>
    </source>
</evidence>
<keyword evidence="3" id="KW-0479">Metal-binding</keyword>
<dbReference type="InterPro" id="IPR015376">
    <property type="entry name" value="Znr_NADH_PPase"/>
</dbReference>
<dbReference type="NCBIfam" id="NF001299">
    <property type="entry name" value="PRK00241.1"/>
    <property type="match status" value="1"/>
</dbReference>
<keyword evidence="6" id="KW-0520">NAD</keyword>
<comment type="caution">
    <text evidence="9">The sequence shown here is derived from an EMBL/GenBank/DDBJ whole genome shotgun (WGS) entry which is preliminary data.</text>
</comment>
<keyword evidence="4 7" id="KW-0378">Hydrolase</keyword>
<evidence type="ECO:0000256" key="2">
    <source>
        <dbReference type="ARBA" id="ARBA00012381"/>
    </source>
</evidence>
<dbReference type="eggNOG" id="COG2816">
    <property type="taxonomic scope" value="Bacteria"/>
</dbReference>
<evidence type="ECO:0000313" key="10">
    <source>
        <dbReference type="Proteomes" id="UP000013165"/>
    </source>
</evidence>
<dbReference type="PANTHER" id="PTHR11383">
    <property type="entry name" value="NUCLEOSIDE DIPHOSPHATE-LINKED MOIETY X MOTIF 13"/>
    <property type="match status" value="1"/>
</dbReference>